<dbReference type="InterPro" id="IPR015310">
    <property type="entry name" value="AHSA1-like_N"/>
</dbReference>
<dbReference type="OMA" id="HIAMKWR"/>
<dbReference type="PANTHER" id="PTHR13009">
    <property type="entry name" value="HEAT SHOCK PROTEIN 90 HSP90 CO-CHAPERONE AHA-1"/>
    <property type="match status" value="1"/>
</dbReference>
<dbReference type="Proteomes" id="UP000008743">
    <property type="component" value="Unassembled WGS sequence"/>
</dbReference>
<comment type="similarity">
    <text evidence="1">Belongs to the AHA1 family.</text>
</comment>
<name>A0A0D2UAH3_CAPO3</name>
<dbReference type="CDD" id="cd08892">
    <property type="entry name" value="SRPBCC_Aha1"/>
    <property type="match status" value="1"/>
</dbReference>
<proteinExistence type="inferred from homology"/>
<dbReference type="OrthoDB" id="567237at2759"/>
<protein>
    <recommendedName>
        <fullName evidence="2">Activator of Hsp90 ATPase AHSA1-like N-terminal domain-containing protein</fullName>
    </recommendedName>
</protein>
<keyword evidence="4" id="KW-1185">Reference proteome</keyword>
<dbReference type="InterPro" id="IPR013538">
    <property type="entry name" value="ASHA1/2-like_C"/>
</dbReference>
<sequence length="368" mass="39934">MAKAGEGDPRWIVEDRPDATNVNNWHWSERDATGWSKDKLQALIKDASLQVDGTTFRLTETAKLEGEASANNRKAKLIFFYEWELRIKFVTELGEAMLAKQPAGAPLIEGEIEVLNFSEENDPDDIDINVSLKAGSEANPLASGLRQTLRKKGVAFIGGIVARYVKDLREEYAKGLILPTLKPAAAAATAAAAASSASKPIAKSSTAAEGESAAAAAAASTSRAGAAGVASTNIPTVTITQRHEFKTSAHELYDCLVNVARIQAFTQSPCQVDARPNGIFSIYNGNVLGSFISLVPGVKIEQDWRFSHWPQGHFSRVTIELREDSDFTELKLTQTGVPKEEQAQTDAGWNTHFWQKIMGVFGYGAAFF</sequence>
<dbReference type="Gene3D" id="3.15.10.20">
    <property type="entry name" value="Activator of Hsp90 ATPase Aha1, N-terminal domain"/>
    <property type="match status" value="1"/>
</dbReference>
<dbReference type="Pfam" id="PF08327">
    <property type="entry name" value="AHSA1"/>
    <property type="match status" value="1"/>
</dbReference>
<dbReference type="Gene3D" id="3.30.530.20">
    <property type="match status" value="1"/>
</dbReference>
<dbReference type="InParanoid" id="A0A0D2UAH3"/>
<evidence type="ECO:0000313" key="3">
    <source>
        <dbReference type="EMBL" id="KJE92036.1"/>
    </source>
</evidence>
<dbReference type="EMBL" id="KE346363">
    <property type="protein sequence ID" value="KJE92036.1"/>
    <property type="molecule type" value="Genomic_DNA"/>
</dbReference>
<dbReference type="SUPFAM" id="SSF103111">
    <property type="entry name" value="Activator of Hsp90 ATPase, Aha1"/>
    <property type="match status" value="1"/>
</dbReference>
<accession>A0A0D2UAH3</accession>
<dbReference type="PhylomeDB" id="A0A0D2UAH3"/>
<dbReference type="GO" id="GO:0051087">
    <property type="term" value="F:protein-folding chaperone binding"/>
    <property type="evidence" value="ECO:0007669"/>
    <property type="project" value="InterPro"/>
</dbReference>
<organism evidence="3 4">
    <name type="scientific">Capsaspora owczarzaki (strain ATCC 30864)</name>
    <dbReference type="NCBI Taxonomy" id="595528"/>
    <lineage>
        <taxon>Eukaryota</taxon>
        <taxon>Filasterea</taxon>
        <taxon>Capsaspora</taxon>
    </lineage>
</organism>
<evidence type="ECO:0000313" key="4">
    <source>
        <dbReference type="Proteomes" id="UP000008743"/>
    </source>
</evidence>
<dbReference type="Pfam" id="PF09229">
    <property type="entry name" value="Aha1_N"/>
    <property type="match status" value="1"/>
</dbReference>
<dbReference type="InterPro" id="IPR036338">
    <property type="entry name" value="Aha1"/>
</dbReference>
<dbReference type="RefSeq" id="XP_004363908.1">
    <property type="nucleotide sequence ID" value="XM_004363851.2"/>
</dbReference>
<dbReference type="AlphaFoldDB" id="A0A0D2UAH3"/>
<dbReference type="FunCoup" id="A0A0D2UAH3">
    <property type="interactions" value="674"/>
</dbReference>
<gene>
    <name evidence="3" type="ORF">CAOG_003069</name>
</gene>
<reference evidence="4" key="1">
    <citation type="submission" date="2011-02" db="EMBL/GenBank/DDBJ databases">
        <title>The Genome Sequence of Capsaspora owczarzaki ATCC 30864.</title>
        <authorList>
            <person name="Russ C."/>
            <person name="Cuomo C."/>
            <person name="Burger G."/>
            <person name="Gray M.W."/>
            <person name="Holland P.W.H."/>
            <person name="King N."/>
            <person name="Lang F.B.F."/>
            <person name="Roger A.J."/>
            <person name="Ruiz-Trillo I."/>
            <person name="Young S.K."/>
            <person name="Zeng Q."/>
            <person name="Gargeya S."/>
            <person name="Alvarado L."/>
            <person name="Berlin A."/>
            <person name="Chapman S.B."/>
            <person name="Chen Z."/>
            <person name="Freedman E."/>
            <person name="Gellesch M."/>
            <person name="Goldberg J."/>
            <person name="Griggs A."/>
            <person name="Gujja S."/>
            <person name="Heilman E."/>
            <person name="Heiman D."/>
            <person name="Howarth C."/>
            <person name="Mehta T."/>
            <person name="Neiman D."/>
            <person name="Pearson M."/>
            <person name="Roberts A."/>
            <person name="Saif S."/>
            <person name="Shea T."/>
            <person name="Shenoy N."/>
            <person name="Sisk P."/>
            <person name="Stolte C."/>
            <person name="Sykes S."/>
            <person name="White J."/>
            <person name="Yandava C."/>
            <person name="Haas B."/>
            <person name="Nusbaum C."/>
            <person name="Birren B."/>
        </authorList>
    </citation>
    <scope>NUCLEOTIDE SEQUENCE</scope>
    <source>
        <strain evidence="4">ATCC 30864</strain>
    </source>
</reference>
<evidence type="ECO:0000259" key="2">
    <source>
        <dbReference type="SMART" id="SM01000"/>
    </source>
</evidence>
<evidence type="ECO:0000256" key="1">
    <source>
        <dbReference type="ARBA" id="ARBA00006817"/>
    </source>
</evidence>
<dbReference type="SUPFAM" id="SSF55961">
    <property type="entry name" value="Bet v1-like"/>
    <property type="match status" value="1"/>
</dbReference>
<dbReference type="STRING" id="595528.A0A0D2UAH3"/>
<feature type="domain" description="Activator of Hsp90 ATPase AHSA1-like N-terminal" evidence="2">
    <location>
        <begin position="29"/>
        <end position="174"/>
    </location>
</feature>
<dbReference type="InterPro" id="IPR023393">
    <property type="entry name" value="START-like_dom_sf"/>
</dbReference>
<dbReference type="GO" id="GO:0001671">
    <property type="term" value="F:ATPase activator activity"/>
    <property type="evidence" value="ECO:0007669"/>
    <property type="project" value="InterPro"/>
</dbReference>
<dbReference type="SMART" id="SM01000">
    <property type="entry name" value="Aha1_N"/>
    <property type="match status" value="1"/>
</dbReference>
<dbReference type="eggNOG" id="KOG2936">
    <property type="taxonomic scope" value="Eukaryota"/>
</dbReference>
<dbReference type="GO" id="GO:0006457">
    <property type="term" value="P:protein folding"/>
    <property type="evidence" value="ECO:0007669"/>
    <property type="project" value="TreeGrafter"/>
</dbReference>
<dbReference type="PANTHER" id="PTHR13009:SF22">
    <property type="entry name" value="LD43819P"/>
    <property type="match status" value="1"/>
</dbReference>
<dbReference type="GO" id="GO:0005829">
    <property type="term" value="C:cytosol"/>
    <property type="evidence" value="ECO:0007669"/>
    <property type="project" value="TreeGrafter"/>
</dbReference>